<keyword evidence="1" id="KW-0472">Membrane</keyword>
<accession>F9ERW1</accession>
<protein>
    <submittedName>
        <fullName evidence="2">Uncharacterized protein</fullName>
    </submittedName>
</protein>
<name>F9ERW1_9FUSO</name>
<proteinExistence type="predicted"/>
<keyword evidence="3" id="KW-1185">Reference proteome</keyword>
<sequence length="42" mass="4911">MRGTDNEGDILGINLKIIVKFPKFLNIINFLILFLNFINKIF</sequence>
<dbReference type="Proteomes" id="UP000005392">
    <property type="component" value="Unassembled WGS sequence"/>
</dbReference>
<evidence type="ECO:0000313" key="2">
    <source>
        <dbReference type="EMBL" id="EGQ75471.1"/>
    </source>
</evidence>
<evidence type="ECO:0000256" key="1">
    <source>
        <dbReference type="SAM" id="Phobius"/>
    </source>
</evidence>
<dbReference type="EMBL" id="AFQD01000667">
    <property type="protein sequence ID" value="EGQ75471.1"/>
    <property type="molecule type" value="Genomic_DNA"/>
</dbReference>
<reference evidence="2 3" key="1">
    <citation type="submission" date="2011-05" db="EMBL/GenBank/DDBJ databases">
        <authorList>
            <person name="Muzny D."/>
            <person name="Qin X."/>
            <person name="Deng J."/>
            <person name="Jiang H."/>
            <person name="Liu Y."/>
            <person name="Qu J."/>
            <person name="Song X.-Z."/>
            <person name="Zhang L."/>
            <person name="Thornton R."/>
            <person name="Coyle M."/>
            <person name="Francisco L."/>
            <person name="Jackson L."/>
            <person name="Javaid M."/>
            <person name="Korchina V."/>
            <person name="Kovar C."/>
            <person name="Mata R."/>
            <person name="Mathew T."/>
            <person name="Ngo R."/>
            <person name="Nguyen L."/>
            <person name="Nguyen N."/>
            <person name="Okwuonu G."/>
            <person name="Ongeri F."/>
            <person name="Pham C."/>
            <person name="Simmons D."/>
            <person name="Wilczek-Boney K."/>
            <person name="Hale W."/>
            <person name="Jakkamsetti A."/>
            <person name="Pham P."/>
            <person name="Ruth R."/>
            <person name="San Lucas F."/>
            <person name="Warren J."/>
            <person name="Zhang J."/>
            <person name="Zhao Z."/>
            <person name="Zhou C."/>
            <person name="Zhu D."/>
            <person name="Lee S."/>
            <person name="Bess C."/>
            <person name="Blankenburg K."/>
            <person name="Forbes L."/>
            <person name="Fu Q."/>
            <person name="Gubbala S."/>
            <person name="Hirani K."/>
            <person name="Jayaseelan J.C."/>
            <person name="Lara F."/>
            <person name="Munidasa M."/>
            <person name="Palculict T."/>
            <person name="Patil S."/>
            <person name="Pu L.-L."/>
            <person name="Saada N."/>
            <person name="Tang L."/>
            <person name="Weissenberger G."/>
            <person name="Zhu Y."/>
            <person name="Hemphill L."/>
            <person name="Shang Y."/>
            <person name="Youmans B."/>
            <person name="Ayvaz T."/>
            <person name="Ross M."/>
            <person name="Santibanez J."/>
            <person name="Aqrawi P."/>
            <person name="Gross S."/>
            <person name="Joshi V."/>
            <person name="Fowler G."/>
            <person name="Nazareth L."/>
            <person name="Reid J."/>
            <person name="Worley K."/>
            <person name="Petrosino J."/>
            <person name="Highlander S."/>
            <person name="Gibbs R."/>
        </authorList>
    </citation>
    <scope>NUCLEOTIDE SEQUENCE [LARGE SCALE GENOMIC DNA]</scope>
    <source>
        <strain evidence="2 3">ATCC 51191</strain>
    </source>
</reference>
<comment type="caution">
    <text evidence="2">The sequence shown here is derived from an EMBL/GenBank/DDBJ whole genome shotgun (WGS) entry which is preliminary data.</text>
</comment>
<evidence type="ECO:0000313" key="3">
    <source>
        <dbReference type="Proteomes" id="UP000005392"/>
    </source>
</evidence>
<gene>
    <name evidence="2" type="ORF">HMPREF9094_2666</name>
</gene>
<feature type="transmembrane region" description="Helical" evidence="1">
    <location>
        <begin position="21"/>
        <end position="38"/>
    </location>
</feature>
<organism evidence="2 3">
    <name type="scientific">Fusobacterium animalis ATCC 51191</name>
    <dbReference type="NCBI Taxonomy" id="997347"/>
    <lineage>
        <taxon>Bacteria</taxon>
        <taxon>Fusobacteriati</taxon>
        <taxon>Fusobacteriota</taxon>
        <taxon>Fusobacteriia</taxon>
        <taxon>Fusobacteriales</taxon>
        <taxon>Fusobacteriaceae</taxon>
        <taxon>Fusobacterium</taxon>
    </lineage>
</organism>
<dbReference type="HOGENOM" id="CLU_3251975_0_0_0"/>
<dbReference type="AlphaFoldDB" id="F9ERW1"/>
<keyword evidence="1" id="KW-0812">Transmembrane</keyword>
<keyword evidence="1" id="KW-1133">Transmembrane helix</keyword>